<dbReference type="AlphaFoldDB" id="A0A8C8XGV6"/>
<dbReference type="GeneTree" id="ENSGT00940000166352"/>
<evidence type="ECO:0000313" key="2">
    <source>
        <dbReference type="Proteomes" id="UP000694399"/>
    </source>
</evidence>
<sequence>KGKINGGERETLFLALTPAAACCVARATGVGQGYYLEYFKGTIPVRKLMMWYRTSAECPRDAIVVEIPIHCSAPRLLGTNLAWRQSLEPLRT</sequence>
<dbReference type="Proteomes" id="UP000694399">
    <property type="component" value="Chromosome E3"/>
</dbReference>
<name>A0A8C8XGV6_PANLE</name>
<dbReference type="Ensembl" id="ENSPLOT00000018715.1">
    <property type="protein sequence ID" value="ENSPLOP00000016898.1"/>
    <property type="gene ID" value="ENSPLOG00000012372.1"/>
</dbReference>
<reference evidence="1" key="2">
    <citation type="submission" date="2025-08" db="UniProtKB">
        <authorList>
            <consortium name="Ensembl"/>
        </authorList>
    </citation>
    <scope>IDENTIFICATION</scope>
</reference>
<protein>
    <submittedName>
        <fullName evidence="1">Uncharacterized protein</fullName>
    </submittedName>
</protein>
<accession>A0A8C8XGV6</accession>
<keyword evidence="2" id="KW-1185">Reference proteome</keyword>
<reference evidence="1" key="3">
    <citation type="submission" date="2025-09" db="UniProtKB">
        <authorList>
            <consortium name="Ensembl"/>
        </authorList>
    </citation>
    <scope>IDENTIFICATION</scope>
</reference>
<reference evidence="1" key="1">
    <citation type="journal article" date="2019" name="bioRxiv">
        <title>Long live the king: chromosome-level assembly of the lion (Panthera leo) using linked-read, Hi-C, and long read data.</title>
        <authorList>
            <person name="Armstrong E.E."/>
            <person name="Taylor R.W."/>
            <person name="Miller D.E."/>
            <person name="Kaelin C."/>
            <person name="Barsh G."/>
            <person name="Hadly E.A."/>
            <person name="Petrov D."/>
        </authorList>
    </citation>
    <scope>NUCLEOTIDE SEQUENCE [LARGE SCALE GENOMIC DNA]</scope>
</reference>
<evidence type="ECO:0000313" key="1">
    <source>
        <dbReference type="Ensembl" id="ENSPLOP00000016898.1"/>
    </source>
</evidence>
<organism evidence="1 2">
    <name type="scientific">Panthera leo</name>
    <name type="common">Lion</name>
    <dbReference type="NCBI Taxonomy" id="9689"/>
    <lineage>
        <taxon>Eukaryota</taxon>
        <taxon>Metazoa</taxon>
        <taxon>Chordata</taxon>
        <taxon>Craniata</taxon>
        <taxon>Vertebrata</taxon>
        <taxon>Euteleostomi</taxon>
        <taxon>Mammalia</taxon>
        <taxon>Eutheria</taxon>
        <taxon>Laurasiatheria</taxon>
        <taxon>Carnivora</taxon>
        <taxon>Feliformia</taxon>
        <taxon>Felidae</taxon>
        <taxon>Pantherinae</taxon>
        <taxon>Panthera</taxon>
    </lineage>
</organism>
<proteinExistence type="predicted"/>